<dbReference type="InterPro" id="IPR036691">
    <property type="entry name" value="Endo/exonu/phosph_ase_sf"/>
</dbReference>
<evidence type="ECO:0000313" key="3">
    <source>
        <dbReference type="Proteomes" id="UP000801492"/>
    </source>
</evidence>
<feature type="domain" description="Endonuclease/exonuclease/phosphatase" evidence="1">
    <location>
        <begin position="7"/>
        <end position="185"/>
    </location>
</feature>
<proteinExistence type="predicted"/>
<sequence length="530" mass="61014">MINIAHLNVRSLLPKVHLLKVLIADLKLDILTISETLINKNTSLDDVKIEGYTFLKRDRFGRGGGVGIYVRSTIRFSVIDTTTDIEQLWIVIYLQNCKIVVASVYRAPHFDYKLFLNEIENLYSLCLPLTDKIFCLGDFNIDLLDYEGTPTTLTRSTTTLLDLILVSDADTVKDSGIISCCFSDHDMVFCTLAIQGSKKQKFAHSYRNFNAIDIDSFQNDLKLIPFQNIFTLNNINDKIDFFNTYITRLFDKHAPVVTRKFTKHAALRITDNIKLLMSLRDKAKARYRKTKLIGHWNYYKELRNFATNAIQNEKRAYFNYVSARSNNRELWKKLKHLGIGSNEQVQIPSTLSNVNEINDYFVNCISVIDNTNSPESLRFNDEGTDIKLTFNAVNCDIVNKLIGDITSNATGYDKINIKMIKLCCPYILPYVTHIVNHCIVHSTYPSQWKHAIIKPIPKVKNPIEFKDLRPISLLPVLSKLFEKIIFTQLSCYLNEHNILPEVQSRFRGSVQKRIERNANDKGTTECIRDR</sequence>
<dbReference type="Gene3D" id="3.60.10.10">
    <property type="entry name" value="Endonuclease/exonuclease/phosphatase"/>
    <property type="match status" value="1"/>
</dbReference>
<protein>
    <recommendedName>
        <fullName evidence="1">Endonuclease/exonuclease/phosphatase domain-containing protein</fullName>
    </recommendedName>
</protein>
<dbReference type="GO" id="GO:0003824">
    <property type="term" value="F:catalytic activity"/>
    <property type="evidence" value="ECO:0007669"/>
    <property type="project" value="InterPro"/>
</dbReference>
<dbReference type="PANTHER" id="PTHR33395:SF22">
    <property type="entry name" value="REVERSE TRANSCRIPTASE DOMAIN-CONTAINING PROTEIN"/>
    <property type="match status" value="1"/>
</dbReference>
<evidence type="ECO:0000259" key="1">
    <source>
        <dbReference type="Pfam" id="PF03372"/>
    </source>
</evidence>
<evidence type="ECO:0000313" key="2">
    <source>
        <dbReference type="EMBL" id="KAF2898290.1"/>
    </source>
</evidence>
<name>A0A8K0GB67_IGNLU</name>
<accession>A0A8K0GB67</accession>
<dbReference type="EMBL" id="VTPC01003593">
    <property type="protein sequence ID" value="KAF2898290.1"/>
    <property type="molecule type" value="Genomic_DNA"/>
</dbReference>
<dbReference type="Proteomes" id="UP000801492">
    <property type="component" value="Unassembled WGS sequence"/>
</dbReference>
<dbReference type="OrthoDB" id="6781885at2759"/>
<dbReference type="AlphaFoldDB" id="A0A8K0GB67"/>
<reference evidence="2" key="1">
    <citation type="submission" date="2019-08" db="EMBL/GenBank/DDBJ databases">
        <title>The genome of the North American firefly Photinus pyralis.</title>
        <authorList>
            <consortium name="Photinus pyralis genome working group"/>
            <person name="Fallon T.R."/>
            <person name="Sander Lower S.E."/>
            <person name="Weng J.-K."/>
        </authorList>
    </citation>
    <scope>NUCLEOTIDE SEQUENCE</scope>
    <source>
        <strain evidence="2">TRF0915ILg1</strain>
        <tissue evidence="2">Whole body</tissue>
    </source>
</reference>
<dbReference type="Pfam" id="PF03372">
    <property type="entry name" value="Exo_endo_phos"/>
    <property type="match status" value="1"/>
</dbReference>
<keyword evidence="3" id="KW-1185">Reference proteome</keyword>
<dbReference type="SUPFAM" id="SSF56219">
    <property type="entry name" value="DNase I-like"/>
    <property type="match status" value="1"/>
</dbReference>
<dbReference type="PANTHER" id="PTHR33395">
    <property type="entry name" value="TRANSCRIPTASE, PUTATIVE-RELATED-RELATED"/>
    <property type="match status" value="1"/>
</dbReference>
<organism evidence="2 3">
    <name type="scientific">Ignelater luminosus</name>
    <name type="common">Cucubano</name>
    <name type="synonym">Pyrophorus luminosus</name>
    <dbReference type="NCBI Taxonomy" id="2038154"/>
    <lineage>
        <taxon>Eukaryota</taxon>
        <taxon>Metazoa</taxon>
        <taxon>Ecdysozoa</taxon>
        <taxon>Arthropoda</taxon>
        <taxon>Hexapoda</taxon>
        <taxon>Insecta</taxon>
        <taxon>Pterygota</taxon>
        <taxon>Neoptera</taxon>
        <taxon>Endopterygota</taxon>
        <taxon>Coleoptera</taxon>
        <taxon>Polyphaga</taxon>
        <taxon>Elateriformia</taxon>
        <taxon>Elateroidea</taxon>
        <taxon>Elateridae</taxon>
        <taxon>Agrypninae</taxon>
        <taxon>Pyrophorini</taxon>
        <taxon>Ignelater</taxon>
    </lineage>
</organism>
<comment type="caution">
    <text evidence="2">The sequence shown here is derived from an EMBL/GenBank/DDBJ whole genome shotgun (WGS) entry which is preliminary data.</text>
</comment>
<gene>
    <name evidence="2" type="ORF">ILUMI_07884</name>
</gene>
<dbReference type="InterPro" id="IPR005135">
    <property type="entry name" value="Endo/exonuclease/phosphatase"/>
</dbReference>